<dbReference type="Pfam" id="PF00078">
    <property type="entry name" value="RVT_1"/>
    <property type="match status" value="1"/>
</dbReference>
<gene>
    <name evidence="7" type="ORF">VitviT2T_002641</name>
</gene>
<evidence type="ECO:0000256" key="2">
    <source>
        <dbReference type="ARBA" id="ARBA00022695"/>
    </source>
</evidence>
<dbReference type="InterPro" id="IPR043502">
    <property type="entry name" value="DNA/RNA_pol_sf"/>
</dbReference>
<dbReference type="SUPFAM" id="SSF53098">
    <property type="entry name" value="Ribonuclease H-like"/>
    <property type="match status" value="1"/>
</dbReference>
<dbReference type="InterPro" id="IPR021109">
    <property type="entry name" value="Peptidase_aspartic_dom_sf"/>
</dbReference>
<keyword evidence="2" id="KW-0548">Nucleotidyltransferase</keyword>
<dbReference type="EMBL" id="CP126649">
    <property type="protein sequence ID" value="WJZ82920.1"/>
    <property type="molecule type" value="Genomic_DNA"/>
</dbReference>
<dbReference type="Gene3D" id="3.30.420.10">
    <property type="entry name" value="Ribonuclease H-like superfamily/Ribonuclease H"/>
    <property type="match status" value="1"/>
</dbReference>
<organism evidence="7 8">
    <name type="scientific">Vitis vinifera</name>
    <name type="common">Grape</name>
    <dbReference type="NCBI Taxonomy" id="29760"/>
    <lineage>
        <taxon>Eukaryota</taxon>
        <taxon>Viridiplantae</taxon>
        <taxon>Streptophyta</taxon>
        <taxon>Embryophyta</taxon>
        <taxon>Tracheophyta</taxon>
        <taxon>Spermatophyta</taxon>
        <taxon>Magnoliopsida</taxon>
        <taxon>eudicotyledons</taxon>
        <taxon>Gunneridae</taxon>
        <taxon>Pentapetalae</taxon>
        <taxon>rosids</taxon>
        <taxon>Vitales</taxon>
        <taxon>Vitaceae</taxon>
        <taxon>Viteae</taxon>
        <taxon>Vitis</taxon>
    </lineage>
</organism>
<keyword evidence="3" id="KW-0540">Nuclease</keyword>
<evidence type="ECO:0000256" key="5">
    <source>
        <dbReference type="SAM" id="MobiDB-lite"/>
    </source>
</evidence>
<dbReference type="Gene3D" id="3.10.10.10">
    <property type="entry name" value="HIV Type 1 Reverse Transcriptase, subunit A, domain 1"/>
    <property type="match status" value="1"/>
</dbReference>
<evidence type="ECO:0000256" key="1">
    <source>
        <dbReference type="ARBA" id="ARBA00022679"/>
    </source>
</evidence>
<feature type="region of interest" description="Disordered" evidence="5">
    <location>
        <begin position="226"/>
        <end position="269"/>
    </location>
</feature>
<dbReference type="InterPro" id="IPR000477">
    <property type="entry name" value="RT_dom"/>
</dbReference>
<feature type="compositionally biased region" description="Basic and acidic residues" evidence="5">
    <location>
        <begin position="226"/>
        <end position="246"/>
    </location>
</feature>
<keyword evidence="4" id="KW-0378">Hydrolase</keyword>
<feature type="compositionally biased region" description="Polar residues" evidence="5">
    <location>
        <begin position="185"/>
        <end position="197"/>
    </location>
</feature>
<dbReference type="Gene3D" id="3.30.70.270">
    <property type="match status" value="1"/>
</dbReference>
<feature type="region of interest" description="Disordered" evidence="5">
    <location>
        <begin position="174"/>
        <end position="197"/>
    </location>
</feature>
<evidence type="ECO:0000259" key="6">
    <source>
        <dbReference type="PROSITE" id="PS50994"/>
    </source>
</evidence>
<name>A0ABY9BJ42_VITVI</name>
<dbReference type="InterPro" id="IPR036397">
    <property type="entry name" value="RNaseH_sf"/>
</dbReference>
<accession>A0ABY9BJ42</accession>
<evidence type="ECO:0000313" key="8">
    <source>
        <dbReference type="Proteomes" id="UP001227230"/>
    </source>
</evidence>
<dbReference type="PANTHER" id="PTHR37984">
    <property type="entry name" value="PROTEIN CBG26694"/>
    <property type="match status" value="1"/>
</dbReference>
<evidence type="ECO:0000313" key="7">
    <source>
        <dbReference type="EMBL" id="WJZ82920.1"/>
    </source>
</evidence>
<dbReference type="Gene3D" id="2.40.70.10">
    <property type="entry name" value="Acid Proteases"/>
    <property type="match status" value="1"/>
</dbReference>
<sequence>MEAIPEDQHSQNAQDENINAYRSMRDCMHPPRMSAPSCIVPPTKQLVIRPHIVPLLPTFHEMESENPYAHIKEFEDVCNTLNEDIDMKAKIAAMARRLKELEVKKIREVQAISETLVQDMSCSICQSFEHLVAECPTIPAAREMFGDQANVIGQFKPINNASYGNTYNSNWRNHPNFSWKPRAPQYTQPGQAPPQASSLEQAIVNLSKVVGDFVGDQKSINAQVRQEIEKHEPESEPEKEKREEIKGKRKGNSTKKENNEATVNEEPERTINQEEMIKKHMPPPFPQALHGKKNINNASEILEVLRQVKCKSLVKYKDPGCPTISVMIGEMCVEKALLDLGASVNLLPYFVYKQFGLGELKPTSITLSLADRSVKIPRELKYAYLEENKQSPVVISSSLTTTQEDCLLEILKICKKAIGWKIFDLKGINPLVCTHNILMEEEAKLVRQPQRRLNPHMQEVVRAEVLKLLQASIIYPILDSPWVSPTQVVPKKSGITMVKNDKVEEVSTCLTSSWRVCIDYRKLNAVTRKDHFSLPFIDQVLERVLGHPFYYFLDGYSGYFQIEIVVEDQEKTTFTCPFRTYACRRMPFGLCNAPTTFQRCMLSIFSDMVECIMEVFMDDIIVYGSKFDECLVNLEAVLNRCIEKDLVLNWEKCHFMIKDKKRVENVVANHPSRLAIAHNSHSLPINDDFPNDSLMLIEATPWYAHIANYLVTGEVPMGVDYVSKWVEAIPCKRNDHRFVLKFLKENIFSRFGVPKAIISDGGTHFCNKPFETLLAKYRVKHKVATPYHPQTSGQVELGNREIKNILMKVVNTNKKDWSVKLHDSLWAYRIAYKTILGMSPYRLVYGKACHLPVEVQYKAWWAIKMLNMDLNRASMKRFIDLNEMEELRNDASNNSNIAKQRLRRWHDQLVSRK</sequence>
<proteinExistence type="predicted"/>
<dbReference type="InterPro" id="IPR050951">
    <property type="entry name" value="Retrovirus_Pol_polyprotein"/>
</dbReference>
<dbReference type="InterPro" id="IPR001584">
    <property type="entry name" value="Integrase_cat-core"/>
</dbReference>
<keyword evidence="8" id="KW-1185">Reference proteome</keyword>
<dbReference type="PROSITE" id="PS50994">
    <property type="entry name" value="INTEGRASE"/>
    <property type="match status" value="1"/>
</dbReference>
<feature type="domain" description="Integrase catalytic" evidence="6">
    <location>
        <begin position="680"/>
        <end position="848"/>
    </location>
</feature>
<evidence type="ECO:0000256" key="4">
    <source>
        <dbReference type="ARBA" id="ARBA00022759"/>
    </source>
</evidence>
<dbReference type="CDD" id="cd01647">
    <property type="entry name" value="RT_LTR"/>
    <property type="match status" value="1"/>
</dbReference>
<dbReference type="InterPro" id="IPR012337">
    <property type="entry name" value="RNaseH-like_sf"/>
</dbReference>
<reference evidence="7 8" key="1">
    <citation type="journal article" date="2023" name="Hortic Res">
        <title>The complete reference genome for grapevine (Vitis vinifera L.) genetics and breeding.</title>
        <authorList>
            <person name="Shi X."/>
            <person name="Cao S."/>
            <person name="Wang X."/>
            <person name="Huang S."/>
            <person name="Wang Y."/>
            <person name="Liu Z."/>
            <person name="Liu W."/>
            <person name="Leng X."/>
            <person name="Peng Y."/>
            <person name="Wang N."/>
            <person name="Wang Y."/>
            <person name="Ma Z."/>
            <person name="Xu X."/>
            <person name="Zhang F."/>
            <person name="Xue H."/>
            <person name="Zhong H."/>
            <person name="Wang Y."/>
            <person name="Zhang K."/>
            <person name="Velt A."/>
            <person name="Avia K."/>
            <person name="Holtgrawe D."/>
            <person name="Grimplet J."/>
            <person name="Matus J.T."/>
            <person name="Ware D."/>
            <person name="Wu X."/>
            <person name="Wang H."/>
            <person name="Liu C."/>
            <person name="Fang Y."/>
            <person name="Rustenholz C."/>
            <person name="Cheng Z."/>
            <person name="Xiao H."/>
            <person name="Zhou Y."/>
        </authorList>
    </citation>
    <scope>NUCLEOTIDE SEQUENCE [LARGE SCALE GENOMIC DNA]</scope>
    <source>
        <strain evidence="8">cv. Pinot noir / PN40024</strain>
        <tissue evidence="7">Leaf</tissue>
    </source>
</reference>
<dbReference type="Proteomes" id="UP001227230">
    <property type="component" value="Chromosome 2"/>
</dbReference>
<dbReference type="InterPro" id="IPR043128">
    <property type="entry name" value="Rev_trsase/Diguanyl_cyclase"/>
</dbReference>
<dbReference type="PANTHER" id="PTHR37984:SF5">
    <property type="entry name" value="PROTEIN NYNRIN-LIKE"/>
    <property type="match status" value="1"/>
</dbReference>
<evidence type="ECO:0000256" key="3">
    <source>
        <dbReference type="ARBA" id="ARBA00022722"/>
    </source>
</evidence>
<keyword evidence="4" id="KW-0255">Endonuclease</keyword>
<dbReference type="SUPFAM" id="SSF56672">
    <property type="entry name" value="DNA/RNA polymerases"/>
    <property type="match status" value="1"/>
</dbReference>
<keyword evidence="1" id="KW-0808">Transferase</keyword>
<dbReference type="Pfam" id="PF00665">
    <property type="entry name" value="rve"/>
    <property type="match status" value="1"/>
</dbReference>
<protein>
    <recommendedName>
        <fullName evidence="6">Integrase catalytic domain-containing protein</fullName>
    </recommendedName>
</protein>